<comment type="caution">
    <text evidence="2">The sequence shown here is derived from an EMBL/GenBank/DDBJ whole genome shotgun (WGS) entry which is preliminary data.</text>
</comment>
<dbReference type="InterPro" id="IPR029039">
    <property type="entry name" value="Flavoprotein-like_sf"/>
</dbReference>
<reference evidence="2" key="2">
    <citation type="journal article" date="2021" name="PeerJ">
        <title>Extensive microbial diversity within the chicken gut microbiome revealed by metagenomics and culture.</title>
        <authorList>
            <person name="Gilroy R."/>
            <person name="Ravi A."/>
            <person name="Getino M."/>
            <person name="Pursley I."/>
            <person name="Horton D.L."/>
            <person name="Alikhan N.F."/>
            <person name="Baker D."/>
            <person name="Gharbi K."/>
            <person name="Hall N."/>
            <person name="Watson M."/>
            <person name="Adriaenssens E.M."/>
            <person name="Foster-Nyarko E."/>
            <person name="Jarju S."/>
            <person name="Secka A."/>
            <person name="Antonio M."/>
            <person name="Oren A."/>
            <person name="Chaudhuri R.R."/>
            <person name="La Ragione R."/>
            <person name="Hildebrand F."/>
            <person name="Pallen M.J."/>
        </authorList>
    </citation>
    <scope>NUCLEOTIDE SEQUENCE</scope>
    <source>
        <strain evidence="2">ChiBcec2-4451</strain>
    </source>
</reference>
<name>A0A9D1NVV9_9FIRM</name>
<dbReference type="SUPFAM" id="SSF52218">
    <property type="entry name" value="Flavoproteins"/>
    <property type="match status" value="1"/>
</dbReference>
<sequence>MKYKIVYTSATGNTRNLAFAIYQALDERSKDIEELAPSTSPDDGEIYLVGFWTDKGTCPLATGEFLKRLSGKKVLLFGTCGTGGDPEYCAGVERRVRSLVPEDCEYLGTFLCQGKMPRAVREKYEAMLDNKKTRELAKKMIANFDQALLHPDAEDYRRAIAFVRRVCV</sequence>
<gene>
    <name evidence="2" type="ORF">IAA63_11845</name>
</gene>
<dbReference type="GO" id="GO:0016651">
    <property type="term" value="F:oxidoreductase activity, acting on NAD(P)H"/>
    <property type="evidence" value="ECO:0007669"/>
    <property type="project" value="UniProtKB-ARBA"/>
</dbReference>
<evidence type="ECO:0000259" key="1">
    <source>
        <dbReference type="Pfam" id="PF12641"/>
    </source>
</evidence>
<reference evidence="2" key="1">
    <citation type="submission" date="2020-10" db="EMBL/GenBank/DDBJ databases">
        <authorList>
            <person name="Gilroy R."/>
        </authorList>
    </citation>
    <scope>NUCLEOTIDE SEQUENCE</scope>
    <source>
        <strain evidence="2">ChiBcec2-4451</strain>
    </source>
</reference>
<dbReference type="Pfam" id="PF12641">
    <property type="entry name" value="Flavodoxin_3"/>
    <property type="match status" value="1"/>
</dbReference>
<organism evidence="2 3">
    <name type="scientific">Candidatus Pullilachnospira stercoravium</name>
    <dbReference type="NCBI Taxonomy" id="2840913"/>
    <lineage>
        <taxon>Bacteria</taxon>
        <taxon>Bacillati</taxon>
        <taxon>Bacillota</taxon>
        <taxon>Clostridia</taxon>
        <taxon>Lachnospirales</taxon>
        <taxon>Lachnospiraceae</taxon>
        <taxon>Lachnospiraceae incertae sedis</taxon>
        <taxon>Candidatus Pullilachnospira</taxon>
    </lineage>
</organism>
<evidence type="ECO:0000313" key="2">
    <source>
        <dbReference type="EMBL" id="HIV13815.1"/>
    </source>
</evidence>
<evidence type="ECO:0000313" key="3">
    <source>
        <dbReference type="Proteomes" id="UP000886723"/>
    </source>
</evidence>
<proteinExistence type="predicted"/>
<dbReference type="InterPro" id="IPR008254">
    <property type="entry name" value="Flavodoxin/NO_synth"/>
</dbReference>
<dbReference type="GO" id="GO:0009055">
    <property type="term" value="F:electron transfer activity"/>
    <property type="evidence" value="ECO:0007669"/>
    <property type="project" value="InterPro"/>
</dbReference>
<feature type="domain" description="Flavodoxin-like" evidence="1">
    <location>
        <begin position="5"/>
        <end position="163"/>
    </location>
</feature>
<dbReference type="EMBL" id="DVON01000250">
    <property type="protein sequence ID" value="HIV13815.1"/>
    <property type="molecule type" value="Genomic_DNA"/>
</dbReference>
<dbReference type="GO" id="GO:0010181">
    <property type="term" value="F:FMN binding"/>
    <property type="evidence" value="ECO:0007669"/>
    <property type="project" value="InterPro"/>
</dbReference>
<dbReference type="PROSITE" id="PS00201">
    <property type="entry name" value="FLAVODOXIN"/>
    <property type="match status" value="1"/>
</dbReference>
<dbReference type="AlphaFoldDB" id="A0A9D1NVV9"/>
<dbReference type="Proteomes" id="UP000886723">
    <property type="component" value="Unassembled WGS sequence"/>
</dbReference>
<protein>
    <submittedName>
        <fullName evidence="2">Flavodoxin</fullName>
    </submittedName>
</protein>
<dbReference type="InterPro" id="IPR054633">
    <property type="entry name" value="BilS"/>
</dbReference>
<dbReference type="InterPro" id="IPR001226">
    <property type="entry name" value="Flavodoxin_CS"/>
</dbReference>
<dbReference type="NCBIfam" id="NF045594">
    <property type="entry name" value="flavodox_BilS"/>
    <property type="match status" value="1"/>
</dbReference>
<dbReference type="Gene3D" id="3.40.50.360">
    <property type="match status" value="1"/>
</dbReference>
<accession>A0A9D1NVV9</accession>